<name>A0AAD1KT07_THETH</name>
<feature type="region of interest" description="Disordered" evidence="1">
    <location>
        <begin position="546"/>
        <end position="567"/>
    </location>
</feature>
<evidence type="ECO:0000256" key="1">
    <source>
        <dbReference type="SAM" id="MobiDB-lite"/>
    </source>
</evidence>
<accession>A0AAD1KT07</accession>
<dbReference type="EMBL" id="AP024926">
    <property type="protein sequence ID" value="BCZ85906.1"/>
    <property type="molecule type" value="Genomic_DNA"/>
</dbReference>
<reference evidence="2" key="1">
    <citation type="submission" date="2021-07" db="EMBL/GenBank/DDBJ databases">
        <title>Complete genome sequences of four Thermus thermophilus strains isolated from Arima Hot Spring in Japan.</title>
        <authorList>
            <person name="Tomariguchi N."/>
            <person name="Ueno Y."/>
            <person name="Miyazaki K."/>
        </authorList>
    </citation>
    <scope>NUCLEOTIDE SEQUENCE</scope>
    <source>
        <strain evidence="2">AA1-1</strain>
    </source>
</reference>
<gene>
    <name evidence="2" type="ORF">TthAA11_00880</name>
</gene>
<evidence type="ECO:0000313" key="2">
    <source>
        <dbReference type="EMBL" id="BCZ85906.1"/>
    </source>
</evidence>
<dbReference type="Proteomes" id="UP000825379">
    <property type="component" value="Chromosome"/>
</dbReference>
<proteinExistence type="predicted"/>
<feature type="compositionally biased region" description="Acidic residues" evidence="1">
    <location>
        <begin position="546"/>
        <end position="561"/>
    </location>
</feature>
<evidence type="ECO:0000313" key="3">
    <source>
        <dbReference type="Proteomes" id="UP000825379"/>
    </source>
</evidence>
<dbReference type="AlphaFoldDB" id="A0AAD1KT07"/>
<sequence>MPFGKSRLFRRTASRYQGGRYPGVTGESPLGRGRAHCGTIKALNGNGGSRTGNAPLYVLPLSGPARLLHRGRPVRVPLRALGLLYYLALEGPTPRGLLADLLYGHAQARQNLRVELHRLARALGRPAFPPGQDPLALPGWIRLERQGEGEAMEGLEAVEGLGDWVLEKRFAPKPAPPDREALLETLCGLSPPGLLVLLGTAGSGRRALARALAARLDLPFAEGVGLGGVRYLEAVDGAGVERILSDRRTLYVLGLDPGEPPLAFLHLRARYPPERMRVVALKPLSWSEATQGPLAGLAFAEAARVYLEAGGEPEHMRELLAAPGLPHRVLAQIRLRTRWLSQEARLALERASVHGGVFTEAVLEALGLKPHLEELERKGWLAYGDGWRFVREAERRLLWAMLPPGQRAALEAQVREALGEVPPPARAPLVPPGALGEEALLLPGEAFGLEEEAGEYRAALLEPGAEARLELFLEEAGVLGLEGRAMGLEDPPWPLLTLDQGEVGVLDLAPVFRYALPVKRGPLTLGLRGPVVAAFTLAFHRLAAEEVEEEGEEKGEEEGGGDGDVHP</sequence>
<organism evidence="2 3">
    <name type="scientific">Thermus thermophilus</name>
    <dbReference type="NCBI Taxonomy" id="274"/>
    <lineage>
        <taxon>Bacteria</taxon>
        <taxon>Thermotogati</taxon>
        <taxon>Deinococcota</taxon>
        <taxon>Deinococci</taxon>
        <taxon>Thermales</taxon>
        <taxon>Thermaceae</taxon>
        <taxon>Thermus</taxon>
    </lineage>
</organism>
<protein>
    <submittedName>
        <fullName evidence="2">Uncharacterized protein</fullName>
    </submittedName>
</protein>